<gene>
    <name evidence="1" type="ORF">BN424_3196</name>
</gene>
<dbReference type="AlphaFoldDB" id="K8E6X5"/>
<evidence type="ECO:0000313" key="2">
    <source>
        <dbReference type="Proteomes" id="UP000000212"/>
    </source>
</evidence>
<dbReference type="KEGG" id="cml:BN424_3196"/>
<dbReference type="HOGENOM" id="CLU_194360_0_0_9"/>
<protein>
    <submittedName>
        <fullName evidence="1">Uncharacterized protein</fullName>
    </submittedName>
</protein>
<sequence>MEKMTKSAIPPIPYFSAGANRLNELFIRLALLNQLFGKKMNGKNDKKSIPSISYFSFRAISFKEHFIIRRLL</sequence>
<dbReference type="Proteomes" id="UP000000212">
    <property type="component" value="Chromosome"/>
</dbReference>
<dbReference type="RefSeq" id="WP_015077608.1">
    <property type="nucleotide sequence ID" value="NC_019425.2"/>
</dbReference>
<keyword evidence="2" id="KW-1185">Reference proteome</keyword>
<proteinExistence type="predicted"/>
<reference evidence="2" key="1">
    <citation type="journal article" date="2013" name="Genome Announc.">
        <title>Complete Chromosome Sequence of Carnobacterium maltaromaticum LMA 28.</title>
        <authorList>
            <person name="Cailliez-Grimal C."/>
            <person name="Chaillou S."/>
            <person name="Anba-Mondoloni J."/>
            <person name="Loux V."/>
            <person name="Afzal M.I."/>
            <person name="Rahman A."/>
            <person name="Kergourlay G."/>
            <person name="Champomier-Verges M.C."/>
            <person name="Zagorec M."/>
            <person name="Dalgaard P."/>
            <person name="Leisner J.J."/>
            <person name="Prevost H."/>
            <person name="Revol-Junelles A.M."/>
            <person name="Borges F."/>
        </authorList>
    </citation>
    <scope>NUCLEOTIDE SEQUENCE</scope>
    <source>
        <strain evidence="2">LMA28</strain>
    </source>
</reference>
<evidence type="ECO:0000313" key="1">
    <source>
        <dbReference type="EMBL" id="CCO12617.2"/>
    </source>
</evidence>
<name>K8E6X5_CARML</name>
<accession>K8E6X5</accession>
<organism evidence="1 2">
    <name type="scientific">Carnobacterium maltaromaticum LMA28</name>
    <dbReference type="NCBI Taxonomy" id="1234679"/>
    <lineage>
        <taxon>Bacteria</taxon>
        <taxon>Bacillati</taxon>
        <taxon>Bacillota</taxon>
        <taxon>Bacilli</taxon>
        <taxon>Lactobacillales</taxon>
        <taxon>Carnobacteriaceae</taxon>
        <taxon>Carnobacterium</taxon>
    </lineage>
</organism>
<dbReference type="EMBL" id="HE999757">
    <property type="protein sequence ID" value="CCO12617.2"/>
    <property type="molecule type" value="Genomic_DNA"/>
</dbReference>